<organism evidence="1 2">
    <name type="scientific">Physcomitrium patens</name>
    <name type="common">Spreading-leaved earth moss</name>
    <name type="synonym">Physcomitrella patens</name>
    <dbReference type="NCBI Taxonomy" id="3218"/>
    <lineage>
        <taxon>Eukaryota</taxon>
        <taxon>Viridiplantae</taxon>
        <taxon>Streptophyta</taxon>
        <taxon>Embryophyta</taxon>
        <taxon>Bryophyta</taxon>
        <taxon>Bryophytina</taxon>
        <taxon>Bryopsida</taxon>
        <taxon>Funariidae</taxon>
        <taxon>Funariales</taxon>
        <taxon>Funariaceae</taxon>
        <taxon>Physcomitrium</taxon>
    </lineage>
</organism>
<reference evidence="1 2" key="1">
    <citation type="journal article" date="2008" name="Science">
        <title>The Physcomitrella genome reveals evolutionary insights into the conquest of land by plants.</title>
        <authorList>
            <person name="Rensing S."/>
            <person name="Lang D."/>
            <person name="Zimmer A."/>
            <person name="Terry A."/>
            <person name="Salamov A."/>
            <person name="Shapiro H."/>
            <person name="Nishiyama T."/>
            <person name="Perroud P.-F."/>
            <person name="Lindquist E."/>
            <person name="Kamisugi Y."/>
            <person name="Tanahashi T."/>
            <person name="Sakakibara K."/>
            <person name="Fujita T."/>
            <person name="Oishi K."/>
            <person name="Shin-I T."/>
            <person name="Kuroki Y."/>
            <person name="Toyoda A."/>
            <person name="Suzuki Y."/>
            <person name="Hashimoto A."/>
            <person name="Yamaguchi K."/>
            <person name="Sugano A."/>
            <person name="Kohara Y."/>
            <person name="Fujiyama A."/>
            <person name="Anterola A."/>
            <person name="Aoki S."/>
            <person name="Ashton N."/>
            <person name="Barbazuk W.B."/>
            <person name="Barker E."/>
            <person name="Bennetzen J."/>
            <person name="Bezanilla M."/>
            <person name="Blankenship R."/>
            <person name="Cho S.H."/>
            <person name="Dutcher S."/>
            <person name="Estelle M."/>
            <person name="Fawcett J.A."/>
            <person name="Gundlach H."/>
            <person name="Hanada K."/>
            <person name="Heyl A."/>
            <person name="Hicks K.A."/>
            <person name="Hugh J."/>
            <person name="Lohr M."/>
            <person name="Mayer K."/>
            <person name="Melkozernov A."/>
            <person name="Murata T."/>
            <person name="Nelson D."/>
            <person name="Pils B."/>
            <person name="Prigge M."/>
            <person name="Reiss B."/>
            <person name="Renner T."/>
            <person name="Rombauts S."/>
            <person name="Rushton P."/>
            <person name="Sanderfoot A."/>
            <person name="Schween G."/>
            <person name="Shiu S.-H."/>
            <person name="Stueber K."/>
            <person name="Theodoulou F.L."/>
            <person name="Tu H."/>
            <person name="Van de Peer Y."/>
            <person name="Verrier P.J."/>
            <person name="Waters E."/>
            <person name="Wood A."/>
            <person name="Yang L."/>
            <person name="Cove D."/>
            <person name="Cuming A."/>
            <person name="Hasebe M."/>
            <person name="Lucas S."/>
            <person name="Mishler D.B."/>
            <person name="Reski R."/>
            <person name="Grigoriev I."/>
            <person name="Quatrano R.S."/>
            <person name="Boore J.L."/>
        </authorList>
    </citation>
    <scope>NUCLEOTIDE SEQUENCE [LARGE SCALE GENOMIC DNA]</scope>
    <source>
        <strain evidence="1 2">cv. Gransden 2004</strain>
    </source>
</reference>
<proteinExistence type="predicted"/>
<sequence>MFETDTKTKKNKTKNELHSILGLPSALLPWGNDLHWFENSLQGVGTLPTRIASLFPNQSNLSIRKALSSA</sequence>
<accession>A0A7I4EHI2</accession>
<dbReference type="Gramene" id="Pp3c7_7890V3.3">
    <property type="protein sequence ID" value="Pp3c7_7890V3.3"/>
    <property type="gene ID" value="Pp3c7_7890"/>
</dbReference>
<dbReference type="AlphaFoldDB" id="A0A7I4EHI2"/>
<dbReference type="EnsemblPlants" id="Pp3c7_7890V3.3">
    <property type="protein sequence ID" value="Pp3c7_7890V3.3"/>
    <property type="gene ID" value="Pp3c7_7890"/>
</dbReference>
<dbReference type="Proteomes" id="UP000006727">
    <property type="component" value="Chromosome 7"/>
</dbReference>
<gene>
    <name evidence="1" type="primary">LOC112285091</name>
</gene>
<dbReference type="Gramene" id="Pp3c7_7890V3.2">
    <property type="protein sequence ID" value="Pp3c7_7890V3.2"/>
    <property type="gene ID" value="Pp3c7_7890"/>
</dbReference>
<dbReference type="EnsemblPlants" id="Pp3c7_7890V3.2">
    <property type="protein sequence ID" value="Pp3c7_7890V3.2"/>
    <property type="gene ID" value="Pp3c7_7890"/>
</dbReference>
<name>A0A7I4EHI2_PHYPA</name>
<protein>
    <submittedName>
        <fullName evidence="1">Uncharacterized protein</fullName>
    </submittedName>
</protein>
<evidence type="ECO:0000313" key="2">
    <source>
        <dbReference type="Proteomes" id="UP000006727"/>
    </source>
</evidence>
<reference evidence="1" key="3">
    <citation type="submission" date="2020-12" db="UniProtKB">
        <authorList>
            <consortium name="EnsemblPlants"/>
        </authorList>
    </citation>
    <scope>IDENTIFICATION</scope>
</reference>
<keyword evidence="2" id="KW-1185">Reference proteome</keyword>
<dbReference type="EMBL" id="ABEU02000007">
    <property type="status" value="NOT_ANNOTATED_CDS"/>
    <property type="molecule type" value="Genomic_DNA"/>
</dbReference>
<reference evidence="1 2" key="2">
    <citation type="journal article" date="2018" name="Plant J.">
        <title>The Physcomitrella patens chromosome-scale assembly reveals moss genome structure and evolution.</title>
        <authorList>
            <person name="Lang D."/>
            <person name="Ullrich K.K."/>
            <person name="Murat F."/>
            <person name="Fuchs J."/>
            <person name="Jenkins J."/>
            <person name="Haas F.B."/>
            <person name="Piednoel M."/>
            <person name="Gundlach H."/>
            <person name="Van Bel M."/>
            <person name="Meyberg R."/>
            <person name="Vives C."/>
            <person name="Morata J."/>
            <person name="Symeonidi A."/>
            <person name="Hiss M."/>
            <person name="Muchero W."/>
            <person name="Kamisugi Y."/>
            <person name="Saleh O."/>
            <person name="Blanc G."/>
            <person name="Decker E.L."/>
            <person name="van Gessel N."/>
            <person name="Grimwood J."/>
            <person name="Hayes R.D."/>
            <person name="Graham S.W."/>
            <person name="Gunter L.E."/>
            <person name="McDaniel S.F."/>
            <person name="Hoernstein S.N.W."/>
            <person name="Larsson A."/>
            <person name="Li F.W."/>
            <person name="Perroud P.F."/>
            <person name="Phillips J."/>
            <person name="Ranjan P."/>
            <person name="Rokshar D.S."/>
            <person name="Rothfels C.J."/>
            <person name="Schneider L."/>
            <person name="Shu S."/>
            <person name="Stevenson D.W."/>
            <person name="Thummler F."/>
            <person name="Tillich M."/>
            <person name="Villarreal Aguilar J.C."/>
            <person name="Widiez T."/>
            <person name="Wong G.K."/>
            <person name="Wymore A."/>
            <person name="Zhang Y."/>
            <person name="Zimmer A.D."/>
            <person name="Quatrano R.S."/>
            <person name="Mayer K.F.X."/>
            <person name="Goodstein D."/>
            <person name="Casacuberta J.M."/>
            <person name="Vandepoele K."/>
            <person name="Reski R."/>
            <person name="Cuming A.C."/>
            <person name="Tuskan G.A."/>
            <person name="Maumus F."/>
            <person name="Salse J."/>
            <person name="Schmutz J."/>
            <person name="Rensing S.A."/>
        </authorList>
    </citation>
    <scope>NUCLEOTIDE SEQUENCE [LARGE SCALE GENOMIC DNA]</scope>
    <source>
        <strain evidence="1 2">cv. Gransden 2004</strain>
    </source>
</reference>
<evidence type="ECO:0000313" key="1">
    <source>
        <dbReference type="EnsemblPlants" id="Pp3c7_7890V3.2"/>
    </source>
</evidence>